<proteinExistence type="predicted"/>
<evidence type="ECO:0000313" key="2">
    <source>
        <dbReference type="Proteomes" id="UP000002350"/>
    </source>
</evidence>
<protein>
    <submittedName>
        <fullName evidence="1">Uncharacterized protein</fullName>
    </submittedName>
</protein>
<dbReference type="AlphaFoldDB" id="D4ZHL6"/>
<gene>
    <name evidence="1" type="ordered locus">SVI_1194</name>
</gene>
<dbReference type="Proteomes" id="UP000002350">
    <property type="component" value="Chromosome"/>
</dbReference>
<reference evidence="2" key="1">
    <citation type="journal article" date="2010" name="Mol. Biosyst.">
        <title>Complete genome sequence and comparative analysis of Shewanella violacea, a psychrophilic and piezophilic bacterium from deep sea floor sediments.</title>
        <authorList>
            <person name="Aono E."/>
            <person name="Baba T."/>
            <person name="Ara T."/>
            <person name="Nishi T."/>
            <person name="Nakamichi T."/>
            <person name="Inamoto E."/>
            <person name="Toyonaga H."/>
            <person name="Hasegawa M."/>
            <person name="Takai Y."/>
            <person name="Okumura Y."/>
            <person name="Baba M."/>
            <person name="Tomita M."/>
            <person name="Kato C."/>
            <person name="Oshima T."/>
            <person name="Nakasone K."/>
            <person name="Mori H."/>
        </authorList>
    </citation>
    <scope>NUCLEOTIDE SEQUENCE [LARGE SCALE GENOMIC DNA]</scope>
    <source>
        <strain evidence="2">JCM 10179 / CIP 106290 / LMG 19151 / DSS12</strain>
    </source>
</reference>
<organism evidence="1 2">
    <name type="scientific">Shewanella violacea (strain JCM 10179 / CIP 106290 / LMG 19151 / DSS12)</name>
    <dbReference type="NCBI Taxonomy" id="637905"/>
    <lineage>
        <taxon>Bacteria</taxon>
        <taxon>Pseudomonadati</taxon>
        <taxon>Pseudomonadota</taxon>
        <taxon>Gammaproteobacteria</taxon>
        <taxon>Alteromonadales</taxon>
        <taxon>Shewanellaceae</taxon>
        <taxon>Shewanella</taxon>
    </lineage>
</organism>
<name>D4ZHL6_SHEVD</name>
<sequence>MYILQNKSQLNSFVNSIRDQSLVSFRFSPKPTKLKELVSRCLGFNTYAGIISNLPIDMEEFDYTFPKLLSDVLMAQPYGLRVDYKTMKIIYDNAIENCAYWDDERALMSLHMATFGM</sequence>
<keyword evidence="2" id="KW-1185">Reference proteome</keyword>
<dbReference type="EMBL" id="AP011177">
    <property type="protein sequence ID" value="BAJ01165.1"/>
    <property type="molecule type" value="Genomic_DNA"/>
</dbReference>
<dbReference type="RefSeq" id="WP_013050476.1">
    <property type="nucleotide sequence ID" value="NC_014012.1"/>
</dbReference>
<accession>D4ZHL6</accession>
<dbReference type="KEGG" id="svo:SVI_1194"/>
<dbReference type="HOGENOM" id="CLU_2083258_0_0_6"/>
<evidence type="ECO:0000313" key="1">
    <source>
        <dbReference type="EMBL" id="BAJ01165.1"/>
    </source>
</evidence>